<sequence length="129" mass="14350">MTSTGRRNATIEETSTFTPRFNEAGLLPVVTQEVGTGRVLMVAWANREAIDLTLSTGEAHYWSRSRGELWHKGATSGHTQKVRRVLTDCDQDTLIYEVEQKGAACHTGRETCFYREVTQDGRLSAAKSS</sequence>
<dbReference type="PANTHER" id="PTHR42945:SF1">
    <property type="entry name" value="HISTIDINE BIOSYNTHESIS BIFUNCTIONAL PROTEIN HIS7"/>
    <property type="match status" value="1"/>
</dbReference>
<dbReference type="PANTHER" id="PTHR42945">
    <property type="entry name" value="HISTIDINE BIOSYNTHESIS BIFUNCTIONAL PROTEIN"/>
    <property type="match status" value="1"/>
</dbReference>
<dbReference type="GO" id="GO:0004635">
    <property type="term" value="F:phosphoribosyl-AMP cyclohydrolase activity"/>
    <property type="evidence" value="ECO:0007669"/>
    <property type="project" value="UniProtKB-UniRule"/>
</dbReference>
<accession>A0A9X2L732</accession>
<gene>
    <name evidence="11 13" type="primary">hisI</name>
    <name evidence="13" type="ORF">NOG11_02605</name>
</gene>
<dbReference type="GO" id="GO:0000105">
    <property type="term" value="P:L-histidine biosynthetic process"/>
    <property type="evidence" value="ECO:0007669"/>
    <property type="project" value="UniProtKB-UniRule"/>
</dbReference>
<comment type="pathway">
    <text evidence="3 11">Amino-acid biosynthesis; L-histidine biosynthesis; L-histidine from 5-phospho-alpha-D-ribose 1-diphosphate: step 3/9.</text>
</comment>
<evidence type="ECO:0000256" key="9">
    <source>
        <dbReference type="ARBA" id="ARBA00022801"/>
    </source>
</evidence>
<evidence type="ECO:0000256" key="8">
    <source>
        <dbReference type="ARBA" id="ARBA00022605"/>
    </source>
</evidence>
<evidence type="ECO:0000256" key="6">
    <source>
        <dbReference type="ARBA" id="ARBA00008299"/>
    </source>
</evidence>
<feature type="binding site" evidence="11">
    <location>
        <position position="89"/>
    </location>
    <ligand>
        <name>Zn(2+)</name>
        <dbReference type="ChEBI" id="CHEBI:29105"/>
        <note>ligand shared between dimeric partners</note>
    </ligand>
</feature>
<dbReference type="SUPFAM" id="SSF141734">
    <property type="entry name" value="HisI-like"/>
    <property type="match status" value="1"/>
</dbReference>
<dbReference type="Pfam" id="PF01502">
    <property type="entry name" value="PRA-CH"/>
    <property type="match status" value="1"/>
</dbReference>
<evidence type="ECO:0000256" key="11">
    <source>
        <dbReference type="HAMAP-Rule" id="MF_01021"/>
    </source>
</evidence>
<feature type="binding site" evidence="11">
    <location>
        <position position="92"/>
    </location>
    <ligand>
        <name>Mg(2+)</name>
        <dbReference type="ChEBI" id="CHEBI:18420"/>
    </ligand>
</feature>
<evidence type="ECO:0000313" key="13">
    <source>
        <dbReference type="EMBL" id="MCQ8184268.1"/>
    </source>
</evidence>
<keyword evidence="11" id="KW-0479">Metal-binding</keyword>
<keyword evidence="10 11" id="KW-0368">Histidine biosynthesis</keyword>
<organism evidence="13 14">
    <name type="scientific">Parvularcula maris</name>
    <dbReference type="NCBI Taxonomy" id="2965077"/>
    <lineage>
        <taxon>Bacteria</taxon>
        <taxon>Pseudomonadati</taxon>
        <taxon>Pseudomonadota</taxon>
        <taxon>Alphaproteobacteria</taxon>
        <taxon>Parvularculales</taxon>
        <taxon>Parvularculaceae</taxon>
        <taxon>Parvularcula</taxon>
    </lineage>
</organism>
<dbReference type="HAMAP" id="MF_01021">
    <property type="entry name" value="HisI"/>
    <property type="match status" value="1"/>
</dbReference>
<comment type="cofactor">
    <cofactor evidence="11">
        <name>Zn(2+)</name>
        <dbReference type="ChEBI" id="CHEBI:29105"/>
    </cofactor>
    <text evidence="11">Binds 1 zinc ion per subunit.</text>
</comment>
<comment type="function">
    <text evidence="11">Catalyzes the hydrolysis of the adenine ring of phosphoribosyl-AMP.</text>
</comment>
<evidence type="ECO:0000256" key="7">
    <source>
        <dbReference type="ARBA" id="ARBA00022490"/>
    </source>
</evidence>
<dbReference type="AlphaFoldDB" id="A0A9X2L732"/>
<dbReference type="FunFam" id="3.10.20.810:FF:000001">
    <property type="entry name" value="Histidine biosynthesis bifunctional protein HisIE"/>
    <property type="match status" value="1"/>
</dbReference>
<comment type="similarity">
    <text evidence="6">In the N-terminal section; belongs to the PRA-CH family.</text>
</comment>
<feature type="binding site" evidence="11">
    <location>
        <position position="105"/>
    </location>
    <ligand>
        <name>Zn(2+)</name>
        <dbReference type="ChEBI" id="CHEBI:29105"/>
        <note>ligand shared between dimeric partners</note>
    </ligand>
</feature>
<evidence type="ECO:0000256" key="4">
    <source>
        <dbReference type="ARBA" id="ARBA00005204"/>
    </source>
</evidence>
<evidence type="ECO:0000256" key="3">
    <source>
        <dbReference type="ARBA" id="ARBA00005169"/>
    </source>
</evidence>
<dbReference type="InterPro" id="IPR026660">
    <property type="entry name" value="PRA-CH"/>
</dbReference>
<feature type="domain" description="Phosphoribosyl-AMP cyclohydrolase" evidence="12">
    <location>
        <begin position="41"/>
        <end position="114"/>
    </location>
</feature>
<comment type="similarity">
    <text evidence="5">In the C-terminal section; belongs to the PRA-PH family.</text>
</comment>
<protein>
    <recommendedName>
        <fullName evidence="11">Phosphoribosyl-AMP cyclohydrolase</fullName>
        <shortName evidence="11">PRA-CH</shortName>
        <ecNumber evidence="11">3.5.4.19</ecNumber>
    </recommendedName>
</protein>
<dbReference type="Proteomes" id="UP001142610">
    <property type="component" value="Unassembled WGS sequence"/>
</dbReference>
<comment type="cofactor">
    <cofactor evidence="11">
        <name>Mg(2+)</name>
        <dbReference type="ChEBI" id="CHEBI:18420"/>
    </cofactor>
    <text evidence="11">Binds 1 Mg(2+) ion per subunit.</text>
</comment>
<evidence type="ECO:0000256" key="2">
    <source>
        <dbReference type="ARBA" id="ARBA00001460"/>
    </source>
</evidence>
<keyword evidence="8 11" id="KW-0028">Amino-acid biosynthesis</keyword>
<comment type="pathway">
    <text evidence="4">Amino-acid biosynthesis; L-histidine biosynthesis; L-histidine from 5-phospho-alpha-D-ribose 1-diphosphate: step 2/9.</text>
</comment>
<proteinExistence type="inferred from homology"/>
<feature type="binding site" evidence="11">
    <location>
        <position position="88"/>
    </location>
    <ligand>
        <name>Mg(2+)</name>
        <dbReference type="ChEBI" id="CHEBI:18420"/>
    </ligand>
</feature>
<evidence type="ECO:0000256" key="1">
    <source>
        <dbReference type="ARBA" id="ARBA00000024"/>
    </source>
</evidence>
<dbReference type="GO" id="GO:0005737">
    <property type="term" value="C:cytoplasm"/>
    <property type="evidence" value="ECO:0007669"/>
    <property type="project" value="UniProtKB-SubCell"/>
</dbReference>
<keyword evidence="11" id="KW-0862">Zinc</keyword>
<evidence type="ECO:0000256" key="5">
    <source>
        <dbReference type="ARBA" id="ARBA00007731"/>
    </source>
</evidence>
<dbReference type="EMBL" id="JANIBC010000001">
    <property type="protein sequence ID" value="MCQ8184268.1"/>
    <property type="molecule type" value="Genomic_DNA"/>
</dbReference>
<dbReference type="GO" id="GO:0000287">
    <property type="term" value="F:magnesium ion binding"/>
    <property type="evidence" value="ECO:0007669"/>
    <property type="project" value="UniProtKB-UniRule"/>
</dbReference>
<keyword evidence="7 11" id="KW-0963">Cytoplasm</keyword>
<comment type="catalytic activity">
    <reaction evidence="2">
        <text>1-(5-phospho-beta-D-ribosyl)-ATP + H2O = 1-(5-phospho-beta-D-ribosyl)-5'-AMP + diphosphate + H(+)</text>
        <dbReference type="Rhea" id="RHEA:22828"/>
        <dbReference type="ChEBI" id="CHEBI:15377"/>
        <dbReference type="ChEBI" id="CHEBI:15378"/>
        <dbReference type="ChEBI" id="CHEBI:33019"/>
        <dbReference type="ChEBI" id="CHEBI:59457"/>
        <dbReference type="ChEBI" id="CHEBI:73183"/>
        <dbReference type="EC" id="3.6.1.31"/>
    </reaction>
</comment>
<keyword evidence="14" id="KW-1185">Reference proteome</keyword>
<comment type="caution">
    <text evidence="13">The sequence shown here is derived from an EMBL/GenBank/DDBJ whole genome shotgun (WGS) entry which is preliminary data.</text>
</comment>
<evidence type="ECO:0000313" key="14">
    <source>
        <dbReference type="Proteomes" id="UP001142610"/>
    </source>
</evidence>
<comment type="catalytic activity">
    <reaction evidence="1 11">
        <text>1-(5-phospho-beta-D-ribosyl)-5'-AMP + H2O = 1-(5-phospho-beta-D-ribosyl)-5-[(5-phospho-beta-D-ribosylamino)methylideneamino]imidazole-4-carboxamide</text>
        <dbReference type="Rhea" id="RHEA:20049"/>
        <dbReference type="ChEBI" id="CHEBI:15377"/>
        <dbReference type="ChEBI" id="CHEBI:58435"/>
        <dbReference type="ChEBI" id="CHEBI:59457"/>
        <dbReference type="EC" id="3.5.4.19"/>
    </reaction>
</comment>
<keyword evidence="9 11" id="KW-0378">Hydrolase</keyword>
<dbReference type="GO" id="GO:0004636">
    <property type="term" value="F:phosphoribosyl-ATP diphosphatase activity"/>
    <property type="evidence" value="ECO:0007669"/>
    <property type="project" value="UniProtKB-EC"/>
</dbReference>
<reference evidence="13" key="1">
    <citation type="submission" date="2022-07" db="EMBL/GenBank/DDBJ databases">
        <title>Parvularcula maris sp. nov., an algicidal bacterium isolated from seawater.</title>
        <authorList>
            <person name="Li F."/>
        </authorList>
    </citation>
    <scope>NUCLEOTIDE SEQUENCE</scope>
    <source>
        <strain evidence="13">BGMRC 0090</strain>
    </source>
</reference>
<comment type="subcellular location">
    <subcellularLocation>
        <location evidence="11">Cytoplasm</location>
    </subcellularLocation>
</comment>
<dbReference type="Gene3D" id="3.10.20.810">
    <property type="entry name" value="Phosphoribosyl-AMP cyclohydrolase"/>
    <property type="match status" value="1"/>
</dbReference>
<dbReference type="RefSeq" id="WP_256618073.1">
    <property type="nucleotide sequence ID" value="NZ_JANIBC010000001.1"/>
</dbReference>
<keyword evidence="11" id="KW-0460">Magnesium</keyword>
<dbReference type="InterPro" id="IPR038019">
    <property type="entry name" value="PRib_AMP_CycHydrolase_sf"/>
</dbReference>
<comment type="subunit">
    <text evidence="11">Homodimer.</text>
</comment>
<evidence type="ECO:0000259" key="12">
    <source>
        <dbReference type="Pfam" id="PF01502"/>
    </source>
</evidence>
<dbReference type="EC" id="3.5.4.19" evidence="11"/>
<name>A0A9X2L732_9PROT</name>
<comment type="similarity">
    <text evidence="11">Belongs to the PRA-CH family.</text>
</comment>
<feature type="binding site" evidence="11">
    <location>
        <position position="90"/>
    </location>
    <ligand>
        <name>Mg(2+)</name>
        <dbReference type="ChEBI" id="CHEBI:18420"/>
    </ligand>
</feature>
<dbReference type="GO" id="GO:0008270">
    <property type="term" value="F:zinc ion binding"/>
    <property type="evidence" value="ECO:0007669"/>
    <property type="project" value="UniProtKB-UniRule"/>
</dbReference>
<evidence type="ECO:0000256" key="10">
    <source>
        <dbReference type="ARBA" id="ARBA00023102"/>
    </source>
</evidence>
<feature type="binding site" evidence="11">
    <location>
        <position position="112"/>
    </location>
    <ligand>
        <name>Zn(2+)</name>
        <dbReference type="ChEBI" id="CHEBI:29105"/>
        <note>ligand shared between dimeric partners</note>
    </ligand>
</feature>
<dbReference type="InterPro" id="IPR002496">
    <property type="entry name" value="PRib_AMP_CycHydrolase_dom"/>
</dbReference>
<dbReference type="NCBIfam" id="NF000768">
    <property type="entry name" value="PRK00051.1"/>
    <property type="match status" value="1"/>
</dbReference>